<organism evidence="3 4">
    <name type="scientific">Silurus meridionalis</name>
    <name type="common">Southern catfish</name>
    <name type="synonym">Silurus soldatovi meridionalis</name>
    <dbReference type="NCBI Taxonomy" id="175797"/>
    <lineage>
        <taxon>Eukaryota</taxon>
        <taxon>Metazoa</taxon>
        <taxon>Chordata</taxon>
        <taxon>Craniata</taxon>
        <taxon>Vertebrata</taxon>
        <taxon>Euteleostomi</taxon>
        <taxon>Actinopterygii</taxon>
        <taxon>Neopterygii</taxon>
        <taxon>Teleostei</taxon>
        <taxon>Ostariophysi</taxon>
        <taxon>Siluriformes</taxon>
        <taxon>Siluridae</taxon>
        <taxon>Silurus</taxon>
    </lineage>
</organism>
<feature type="compositionally biased region" description="Basic and acidic residues" evidence="1">
    <location>
        <begin position="301"/>
        <end position="322"/>
    </location>
</feature>
<dbReference type="GO" id="GO:0005096">
    <property type="term" value="F:GTPase activator activity"/>
    <property type="evidence" value="ECO:0007669"/>
    <property type="project" value="TreeGrafter"/>
</dbReference>
<name>A0A8T0BU24_SILME</name>
<sequence length="322" mass="36380">MMKGARALVGWCCRSELLSERPLTILLRPRSSETLGARCPNTSRFRARPASRHGDCRYKRAPARAVRPLTRNRISRRLVRLLAQSMNILASFLLLYTREEEAFWLLVTVCERMLPDYFDRRVIGAQVDCSVFEELIRELLPHLAERVPDLTALSSLSLSWFLALFLSSVPFRSGLRVLDCFFCHGAKIIFHLGLAVLKSNVEDICTSADDGQSLMILTRRRQRRGGDLVCWTSALNQTTGLLASAYEVRAGGNDSDAYVQRRICKFNERACSAEVRRPDGRAAGKEEIEAQDPGALGPRGYGERERDGARSCRDEGYRHDRV</sequence>
<evidence type="ECO:0000259" key="2">
    <source>
        <dbReference type="PROSITE" id="PS50086"/>
    </source>
</evidence>
<accession>A0A8T0BU24</accession>
<reference evidence="3" key="1">
    <citation type="submission" date="2020-08" db="EMBL/GenBank/DDBJ databases">
        <title>Chromosome-level assembly of Southern catfish (Silurus meridionalis) provides insights into visual adaptation to the nocturnal and benthic lifestyles.</title>
        <authorList>
            <person name="Zhang Y."/>
            <person name="Wang D."/>
            <person name="Peng Z."/>
        </authorList>
    </citation>
    <scope>NUCLEOTIDE SEQUENCE</scope>
    <source>
        <strain evidence="3">SWU-2019-XX</strain>
        <tissue evidence="3">Muscle</tissue>
    </source>
</reference>
<feature type="domain" description="Rab-GAP TBC" evidence="2">
    <location>
        <begin position="1"/>
        <end position="185"/>
    </location>
</feature>
<dbReference type="PANTHER" id="PTHR47219">
    <property type="entry name" value="RAB GTPASE-ACTIVATING PROTEIN 1-LIKE"/>
    <property type="match status" value="1"/>
</dbReference>
<dbReference type="Proteomes" id="UP000606274">
    <property type="component" value="Unassembled WGS sequence"/>
</dbReference>
<dbReference type="InterPro" id="IPR035969">
    <property type="entry name" value="Rab-GAP_TBC_sf"/>
</dbReference>
<dbReference type="PROSITE" id="PS50086">
    <property type="entry name" value="TBC_RABGAP"/>
    <property type="match status" value="1"/>
</dbReference>
<comment type="caution">
    <text evidence="3">The sequence shown here is derived from an EMBL/GenBank/DDBJ whole genome shotgun (WGS) entry which is preliminary data.</text>
</comment>
<dbReference type="Gene3D" id="1.10.8.270">
    <property type="entry name" value="putative rabgap domain of human tbc1 domain family member 14 like domains"/>
    <property type="match status" value="1"/>
</dbReference>
<proteinExistence type="predicted"/>
<dbReference type="SMART" id="SM00164">
    <property type="entry name" value="TBC"/>
    <property type="match status" value="1"/>
</dbReference>
<dbReference type="PANTHER" id="PTHR47219:SF6">
    <property type="entry name" value="RAB GTPASE-ACTIVATING PROTEIN 1"/>
    <property type="match status" value="1"/>
</dbReference>
<dbReference type="InterPro" id="IPR050302">
    <property type="entry name" value="Rab_GAP_TBC_domain"/>
</dbReference>
<evidence type="ECO:0000313" key="3">
    <source>
        <dbReference type="EMBL" id="KAF7709923.1"/>
    </source>
</evidence>
<keyword evidence="4" id="KW-1185">Reference proteome</keyword>
<dbReference type="GO" id="GO:0031267">
    <property type="term" value="F:small GTPase binding"/>
    <property type="evidence" value="ECO:0007669"/>
    <property type="project" value="TreeGrafter"/>
</dbReference>
<feature type="region of interest" description="Disordered" evidence="1">
    <location>
        <begin position="277"/>
        <end position="322"/>
    </location>
</feature>
<gene>
    <name evidence="3" type="ORF">HF521_016773</name>
</gene>
<evidence type="ECO:0000313" key="4">
    <source>
        <dbReference type="Proteomes" id="UP000606274"/>
    </source>
</evidence>
<dbReference type="AlphaFoldDB" id="A0A8T0BU24"/>
<feature type="compositionally biased region" description="Basic and acidic residues" evidence="1">
    <location>
        <begin position="277"/>
        <end position="288"/>
    </location>
</feature>
<dbReference type="Gene3D" id="1.10.472.80">
    <property type="entry name" value="Ypt/Rab-GAP domain of gyp1p, domain 3"/>
    <property type="match status" value="1"/>
</dbReference>
<protein>
    <recommendedName>
        <fullName evidence="2">Rab-GAP TBC domain-containing protein</fullName>
    </recommendedName>
</protein>
<dbReference type="InterPro" id="IPR000195">
    <property type="entry name" value="Rab-GAP-TBC_dom"/>
</dbReference>
<dbReference type="EMBL" id="JABFDY010000003">
    <property type="protein sequence ID" value="KAF7709923.1"/>
    <property type="molecule type" value="Genomic_DNA"/>
</dbReference>
<dbReference type="SUPFAM" id="SSF47923">
    <property type="entry name" value="Ypt/Rab-GAP domain of gyp1p"/>
    <property type="match status" value="2"/>
</dbReference>
<evidence type="ECO:0000256" key="1">
    <source>
        <dbReference type="SAM" id="MobiDB-lite"/>
    </source>
</evidence>
<dbReference type="Pfam" id="PF00566">
    <property type="entry name" value="RabGAP-TBC"/>
    <property type="match status" value="1"/>
</dbReference>